<evidence type="ECO:0000313" key="3">
    <source>
        <dbReference type="Proteomes" id="UP000006462"/>
    </source>
</evidence>
<comment type="caution">
    <text evidence="2">The sequence shown here is derived from an EMBL/GenBank/DDBJ whole genome shotgun (WGS) entry which is preliminary data.</text>
</comment>
<name>A0ABM9ZSW3_9BACT</name>
<accession>A0ABM9ZSW3</accession>
<organism evidence="2 3">
    <name type="scientific">Pyramidobacter piscolens W5455</name>
    <dbReference type="NCBI Taxonomy" id="352165"/>
    <lineage>
        <taxon>Bacteria</taxon>
        <taxon>Thermotogati</taxon>
        <taxon>Synergistota</taxon>
        <taxon>Synergistia</taxon>
        <taxon>Synergistales</taxon>
        <taxon>Dethiosulfovibrionaceae</taxon>
        <taxon>Pyramidobacter</taxon>
    </lineage>
</organism>
<reference evidence="2 3" key="1">
    <citation type="submission" date="2009-12" db="EMBL/GenBank/DDBJ databases">
        <authorList>
            <person name="Shrivastava S."/>
            <person name="Madupu R."/>
            <person name="Durkin A.S."/>
            <person name="Torralba M."/>
            <person name="Methe B."/>
            <person name="Sutton G.G."/>
            <person name="Strausberg R.L."/>
            <person name="Nelson K.E."/>
        </authorList>
    </citation>
    <scope>NUCLEOTIDE SEQUENCE [LARGE SCALE GENOMIC DNA]</scope>
    <source>
        <strain evidence="2 3">W5455</strain>
    </source>
</reference>
<evidence type="ECO:0000256" key="1">
    <source>
        <dbReference type="SAM" id="MobiDB-lite"/>
    </source>
</evidence>
<dbReference type="EMBL" id="ADFP01000099">
    <property type="protein sequence ID" value="EFB90019.1"/>
    <property type="molecule type" value="Genomic_DNA"/>
</dbReference>
<evidence type="ECO:0000313" key="2">
    <source>
        <dbReference type="EMBL" id="EFB90019.1"/>
    </source>
</evidence>
<protein>
    <submittedName>
        <fullName evidence="2">Uncharacterized protein</fullName>
    </submittedName>
</protein>
<feature type="region of interest" description="Disordered" evidence="1">
    <location>
        <begin position="22"/>
        <end position="50"/>
    </location>
</feature>
<dbReference type="Proteomes" id="UP000006462">
    <property type="component" value="Unassembled WGS sequence"/>
</dbReference>
<gene>
    <name evidence="2" type="ORF">HMPREF7215_1413</name>
</gene>
<keyword evidence="3" id="KW-1185">Reference proteome</keyword>
<sequence>MHSSADNQPIAAGWTAAAFVVGRKRRNGPRATWKSPPRPADAGKTARMVQ</sequence>
<proteinExistence type="predicted"/>